<reference evidence="2 3" key="1">
    <citation type="submission" date="2022-03" db="EMBL/GenBank/DDBJ databases">
        <authorList>
            <person name="Nunn A."/>
            <person name="Chopra R."/>
            <person name="Nunn A."/>
            <person name="Contreras Garrido A."/>
        </authorList>
    </citation>
    <scope>NUCLEOTIDE SEQUENCE [LARGE SCALE GENOMIC DNA]</scope>
</reference>
<gene>
    <name evidence="2" type="ORF">TAV2_LOCUS20295</name>
</gene>
<evidence type="ECO:0000256" key="1">
    <source>
        <dbReference type="SAM" id="Phobius"/>
    </source>
</evidence>
<evidence type="ECO:0008006" key="4">
    <source>
        <dbReference type="Google" id="ProtNLM"/>
    </source>
</evidence>
<proteinExistence type="predicted"/>
<keyword evidence="3" id="KW-1185">Reference proteome</keyword>
<sequence length="201" mass="22945">MASTHQWDDDKLSCLFAPSDVQEIVKIRPSITNVSDSLSWLHTYMVLILLSLGWKILKARNQLLFQGKCRSILFNIITYDIKSMLFILRLSMSFLRVKLKSCFINFVILVFLTVVWLPPIGLHLLKQLEAKLILQGSSSLKRISTPLEAEAIALKMATQELTKLNYTTVMFLGACSQLYFQLSKYSEDMANVVQFQSIAMD</sequence>
<organism evidence="2 3">
    <name type="scientific">Thlaspi arvense</name>
    <name type="common">Field penny-cress</name>
    <dbReference type="NCBI Taxonomy" id="13288"/>
    <lineage>
        <taxon>Eukaryota</taxon>
        <taxon>Viridiplantae</taxon>
        <taxon>Streptophyta</taxon>
        <taxon>Embryophyta</taxon>
        <taxon>Tracheophyta</taxon>
        <taxon>Spermatophyta</taxon>
        <taxon>Magnoliopsida</taxon>
        <taxon>eudicotyledons</taxon>
        <taxon>Gunneridae</taxon>
        <taxon>Pentapetalae</taxon>
        <taxon>rosids</taxon>
        <taxon>malvids</taxon>
        <taxon>Brassicales</taxon>
        <taxon>Brassicaceae</taxon>
        <taxon>Thlaspideae</taxon>
        <taxon>Thlaspi</taxon>
    </lineage>
</organism>
<keyword evidence="1" id="KW-0472">Membrane</keyword>
<accession>A0AAU9SV05</accession>
<protein>
    <recommendedName>
        <fullName evidence="4">ATP synthase F0 subunit 8</fullName>
    </recommendedName>
</protein>
<dbReference type="EMBL" id="OU466862">
    <property type="protein sequence ID" value="CAH2070476.1"/>
    <property type="molecule type" value="Genomic_DNA"/>
</dbReference>
<dbReference type="AlphaFoldDB" id="A0AAU9SV05"/>
<evidence type="ECO:0000313" key="3">
    <source>
        <dbReference type="Proteomes" id="UP000836841"/>
    </source>
</evidence>
<dbReference type="Proteomes" id="UP000836841">
    <property type="component" value="Chromosome 6"/>
</dbReference>
<feature type="transmembrane region" description="Helical" evidence="1">
    <location>
        <begin position="103"/>
        <end position="125"/>
    </location>
</feature>
<keyword evidence="1" id="KW-1133">Transmembrane helix</keyword>
<feature type="transmembrane region" description="Helical" evidence="1">
    <location>
        <begin position="69"/>
        <end position="91"/>
    </location>
</feature>
<keyword evidence="1" id="KW-0812">Transmembrane</keyword>
<feature type="transmembrane region" description="Helical" evidence="1">
    <location>
        <begin position="38"/>
        <end position="57"/>
    </location>
</feature>
<evidence type="ECO:0000313" key="2">
    <source>
        <dbReference type="EMBL" id="CAH2070476.1"/>
    </source>
</evidence>
<name>A0AAU9SV05_THLAR</name>
<feature type="non-terminal residue" evidence="2">
    <location>
        <position position="1"/>
    </location>
</feature>